<keyword evidence="2" id="KW-1185">Reference proteome</keyword>
<evidence type="ECO:0000313" key="1">
    <source>
        <dbReference type="EMBL" id="MCC2226311.1"/>
    </source>
</evidence>
<dbReference type="EMBL" id="JAJEQQ010000001">
    <property type="protein sequence ID" value="MCC2226311.1"/>
    <property type="molecule type" value="Genomic_DNA"/>
</dbReference>
<dbReference type="Proteomes" id="UP001198612">
    <property type="component" value="Unassembled WGS sequence"/>
</dbReference>
<accession>A0AAW4WAD7</accession>
<dbReference type="RefSeq" id="WP_227588308.1">
    <property type="nucleotide sequence ID" value="NZ_JAJEQQ010000001.1"/>
</dbReference>
<proteinExistence type="predicted"/>
<organism evidence="1 2">
    <name type="scientific">Blautia fusiformis</name>
    <dbReference type="NCBI Taxonomy" id="2881264"/>
    <lineage>
        <taxon>Bacteria</taxon>
        <taxon>Bacillati</taxon>
        <taxon>Bacillota</taxon>
        <taxon>Clostridia</taxon>
        <taxon>Lachnospirales</taxon>
        <taxon>Lachnospiraceae</taxon>
        <taxon>Blautia</taxon>
    </lineage>
</organism>
<protein>
    <submittedName>
        <fullName evidence="1">Uncharacterized protein</fullName>
    </submittedName>
</protein>
<evidence type="ECO:0000313" key="2">
    <source>
        <dbReference type="Proteomes" id="UP001198612"/>
    </source>
</evidence>
<gene>
    <name evidence="1" type="ORF">LKD40_00540</name>
</gene>
<comment type="caution">
    <text evidence="1">The sequence shown here is derived from an EMBL/GenBank/DDBJ whole genome shotgun (WGS) entry which is preliminary data.</text>
</comment>
<reference evidence="1 2" key="1">
    <citation type="submission" date="2021-10" db="EMBL/GenBank/DDBJ databases">
        <title>Anaerobic single-cell dispensing facilitates the cultivation of human gut bacteria.</title>
        <authorList>
            <person name="Afrizal A."/>
        </authorList>
    </citation>
    <scope>NUCLEOTIDE SEQUENCE [LARGE SCALE GENOMIC DNA]</scope>
    <source>
        <strain evidence="1 2">CLA-AA-H217</strain>
    </source>
</reference>
<sequence>MYEPTYWKDEVVENPYRYKETQNSDGSIEHVPDPGEVLQEGTEQSATNFNHMEQGILEAHEISAEAVRMLKSVMRKVEGLDGEKVTVTLTNSQVYPFNNSVKTIQLKTPRNYKTYLITAEVISVSGGAVGDIEFTDKLLNGFKVAYTGSAKSVTMDLYVRGGM</sequence>
<dbReference type="AlphaFoldDB" id="A0AAW4WAD7"/>
<name>A0AAW4WAD7_9FIRM</name>